<dbReference type="Proteomes" id="UP000029389">
    <property type="component" value="Unassembled WGS sequence"/>
</dbReference>
<accession>A0A090YYI0</accession>
<dbReference type="Pfam" id="PF08241">
    <property type="entry name" value="Methyltransf_11"/>
    <property type="match status" value="1"/>
</dbReference>
<dbReference type="STRING" id="1405.B7492_16380"/>
<dbReference type="PANTHER" id="PTHR43460:SF1">
    <property type="entry name" value="METHYLTRANSFERASE TYPE 11 DOMAIN-CONTAINING PROTEIN"/>
    <property type="match status" value="1"/>
</dbReference>
<evidence type="ECO:0000313" key="5">
    <source>
        <dbReference type="Proteomes" id="UP000264294"/>
    </source>
</evidence>
<dbReference type="RefSeq" id="WP_042978807.1">
    <property type="nucleotide sequence ID" value="NZ_JMQC01000008.1"/>
</dbReference>
<dbReference type="EMBL" id="JMQC01000008">
    <property type="protein sequence ID" value="KFN04019.1"/>
    <property type="molecule type" value="Genomic_DNA"/>
</dbReference>
<organism evidence="2 4">
    <name type="scientific">Bacillus clarus</name>
    <dbReference type="NCBI Taxonomy" id="2338372"/>
    <lineage>
        <taxon>Bacteria</taxon>
        <taxon>Bacillati</taxon>
        <taxon>Bacillota</taxon>
        <taxon>Bacilli</taxon>
        <taxon>Bacillales</taxon>
        <taxon>Bacillaceae</taxon>
        <taxon>Bacillus</taxon>
        <taxon>Bacillus cereus group</taxon>
    </lineage>
</organism>
<evidence type="ECO:0000259" key="1">
    <source>
        <dbReference type="Pfam" id="PF08241"/>
    </source>
</evidence>
<protein>
    <submittedName>
        <fullName evidence="2">Methyltransferase domain protein</fullName>
    </submittedName>
    <submittedName>
        <fullName evidence="3">SAM-dependent methyltransferase</fullName>
    </submittedName>
</protein>
<name>A0A090YYI0_9BACI</name>
<dbReference type="PATRIC" id="fig|1405.8.peg.238"/>
<dbReference type="Gene3D" id="3.40.50.150">
    <property type="entry name" value="Vaccinia Virus protein VP39"/>
    <property type="match status" value="1"/>
</dbReference>
<keyword evidence="5" id="KW-1185">Reference proteome</keyword>
<dbReference type="GO" id="GO:0008757">
    <property type="term" value="F:S-adenosylmethionine-dependent methyltransferase activity"/>
    <property type="evidence" value="ECO:0007669"/>
    <property type="project" value="InterPro"/>
</dbReference>
<dbReference type="GO" id="GO:0032259">
    <property type="term" value="P:methylation"/>
    <property type="evidence" value="ECO:0007669"/>
    <property type="project" value="UniProtKB-KW"/>
</dbReference>
<keyword evidence="2" id="KW-0808">Transferase</keyword>
<dbReference type="PANTHER" id="PTHR43460">
    <property type="entry name" value="METHYLTRANSFERASE"/>
    <property type="match status" value="1"/>
</dbReference>
<dbReference type="InterPro" id="IPR052939">
    <property type="entry name" value="23S_rRNA_MeTrnsfrase_RlmA"/>
</dbReference>
<evidence type="ECO:0000313" key="3">
    <source>
        <dbReference type="EMBL" id="RFT65538.1"/>
    </source>
</evidence>
<reference evidence="3 5" key="2">
    <citation type="submission" date="2018-08" db="EMBL/GenBank/DDBJ databases">
        <title>Bacillus clarus sp. nov. strain PS00077A.</title>
        <authorList>
            <person name="Mendez Acevedo M."/>
            <person name="Carroll L."/>
            <person name="Mukherjee M."/>
            <person name="Wiedmann M."/>
            <person name="Kovac J."/>
        </authorList>
    </citation>
    <scope>NUCLEOTIDE SEQUENCE [LARGE SCALE GENOMIC DNA]</scope>
    <source>
        <strain evidence="3 5">PS00077A</strain>
    </source>
</reference>
<dbReference type="SUPFAM" id="SSF53335">
    <property type="entry name" value="S-adenosyl-L-methionine-dependent methyltransferases"/>
    <property type="match status" value="1"/>
</dbReference>
<evidence type="ECO:0000313" key="2">
    <source>
        <dbReference type="EMBL" id="KFN04019.1"/>
    </source>
</evidence>
<feature type="domain" description="Methyltransferase type 11" evidence="1">
    <location>
        <begin position="56"/>
        <end position="142"/>
    </location>
</feature>
<reference evidence="2 4" key="1">
    <citation type="submission" date="2014-04" db="EMBL/GenBank/DDBJ databases">
        <authorList>
            <person name="Bishop-Lilly K.A."/>
            <person name="Broomall S.M."/>
            <person name="Chain P.S."/>
            <person name="Chertkov O."/>
            <person name="Coyne S.R."/>
            <person name="Daligault H.E."/>
            <person name="Davenport K.W."/>
            <person name="Erkkila T."/>
            <person name="Frey K.G."/>
            <person name="Gibbons H.S."/>
            <person name="Gu W."/>
            <person name="Jaissle J."/>
            <person name="Johnson S.L."/>
            <person name="Koroleva G.I."/>
            <person name="Ladner J.T."/>
            <person name="Lo C.-C."/>
            <person name="Minogue T.D."/>
            <person name="Munk C."/>
            <person name="Palacios G.F."/>
            <person name="Redden C.L."/>
            <person name="Rosenzweig C.N."/>
            <person name="Scholz M.B."/>
            <person name="Teshima H."/>
            <person name="Xu Y."/>
        </authorList>
    </citation>
    <scope>NUCLEOTIDE SEQUENCE [LARGE SCALE GENOMIC DNA]</scope>
    <source>
        <strain evidence="2 4">BHP</strain>
    </source>
</reference>
<dbReference type="EMBL" id="QVOD01000025">
    <property type="protein sequence ID" value="RFT65538.1"/>
    <property type="molecule type" value="Genomic_DNA"/>
</dbReference>
<gene>
    <name evidence="3" type="ORF">D0U04_18810</name>
    <name evidence="2" type="ORF">DJ93_80</name>
</gene>
<comment type="caution">
    <text evidence="2">The sequence shown here is derived from an EMBL/GenBank/DDBJ whole genome shotgun (WGS) entry which is preliminary data.</text>
</comment>
<keyword evidence="2" id="KW-0489">Methyltransferase</keyword>
<proteinExistence type="predicted"/>
<dbReference type="InterPro" id="IPR029063">
    <property type="entry name" value="SAM-dependent_MTases_sf"/>
</dbReference>
<dbReference type="CDD" id="cd02440">
    <property type="entry name" value="AdoMet_MTases"/>
    <property type="match status" value="1"/>
</dbReference>
<dbReference type="AlphaFoldDB" id="A0A090YYI0"/>
<dbReference type="InterPro" id="IPR013216">
    <property type="entry name" value="Methyltransf_11"/>
</dbReference>
<dbReference type="Proteomes" id="UP000264294">
    <property type="component" value="Unassembled WGS sequence"/>
</dbReference>
<sequence>MKQDKLFLNLLENANTSFSGWDFSFITETGRMKSDLLTWSYGSMAFQLIQHARKMLDMGTGGGEFLSMLKPFPPMTYATEGYAPNIPIARKKLEPLGIKVVEVTDDAAFPFHAEQFDLIINQHESYSASEVKRILSPKGVFLTQQVGGLDCAEINEYIAASLNPELANWTLKTACNDLSQSGFTILTAKEEFPLQRFYDVGALVYYLKAIPWQIPDFTIEKYYEKLYSIHQIILQKGYFDVKQHRFIIKATHNK</sequence>
<evidence type="ECO:0000313" key="4">
    <source>
        <dbReference type="Proteomes" id="UP000029389"/>
    </source>
</evidence>